<keyword evidence="2" id="KW-1185">Reference proteome</keyword>
<dbReference type="OrthoDB" id="2652444at2"/>
<dbReference type="PROSITE" id="PS51257">
    <property type="entry name" value="PROKAR_LIPOPROTEIN"/>
    <property type="match status" value="1"/>
</dbReference>
<dbReference type="RefSeq" id="WP_113035440.1">
    <property type="nucleotide sequence ID" value="NZ_QMFB01000031.1"/>
</dbReference>
<accession>A0A329LYJ9</accession>
<organism evidence="1 2">
    <name type="scientific">Paenibacillus contaminans</name>
    <dbReference type="NCBI Taxonomy" id="450362"/>
    <lineage>
        <taxon>Bacteria</taxon>
        <taxon>Bacillati</taxon>
        <taxon>Bacillota</taxon>
        <taxon>Bacilli</taxon>
        <taxon>Bacillales</taxon>
        <taxon>Paenibacillaceae</taxon>
        <taxon>Paenibacillus</taxon>
    </lineage>
</organism>
<reference evidence="1 2" key="1">
    <citation type="journal article" date="2009" name="Int. J. Syst. Evol. Microbiol.">
        <title>Paenibacillus contaminans sp. nov., isolated from a contaminated laboratory plate.</title>
        <authorList>
            <person name="Chou J.H."/>
            <person name="Lee J.H."/>
            <person name="Lin M.C."/>
            <person name="Chang P.S."/>
            <person name="Arun A.B."/>
            <person name="Young C.C."/>
            <person name="Chen W.M."/>
        </authorList>
    </citation>
    <scope>NUCLEOTIDE SEQUENCE [LARGE SCALE GENOMIC DNA]</scope>
    <source>
        <strain evidence="1 2">CKOBP-6</strain>
    </source>
</reference>
<gene>
    <name evidence="1" type="ORF">DQG23_33765</name>
</gene>
<comment type="caution">
    <text evidence="1">The sequence shown here is derived from an EMBL/GenBank/DDBJ whole genome shotgun (WGS) entry which is preliminary data.</text>
</comment>
<dbReference type="EMBL" id="QMFB01000031">
    <property type="protein sequence ID" value="RAV12951.1"/>
    <property type="molecule type" value="Genomic_DNA"/>
</dbReference>
<dbReference type="AlphaFoldDB" id="A0A329LYJ9"/>
<evidence type="ECO:0008006" key="3">
    <source>
        <dbReference type="Google" id="ProtNLM"/>
    </source>
</evidence>
<evidence type="ECO:0000313" key="1">
    <source>
        <dbReference type="EMBL" id="RAV12951.1"/>
    </source>
</evidence>
<dbReference type="Gene3D" id="3.40.190.10">
    <property type="entry name" value="Periplasmic binding protein-like II"/>
    <property type="match status" value="1"/>
</dbReference>
<proteinExistence type="predicted"/>
<protein>
    <recommendedName>
        <fullName evidence="3">Lipoprotein</fullName>
    </recommendedName>
</protein>
<evidence type="ECO:0000313" key="2">
    <source>
        <dbReference type="Proteomes" id="UP000250369"/>
    </source>
</evidence>
<sequence>MRKKWLTGVLLLAVMAVALVGCGGPKADVMVFIMTNNIPVDGDKLAEDLKAKVGETPTTDVMTSPMFSMDKLFVELAAGDSDLFVVPKEQFEAFARQGGLVILDEVFKAEDYPGGVVEAPVDTGSKDSKQEPKLEKHLYGIPMNDTKWLKDGGYRGKEEMYAFVHPRSKQVEETKEILKKLSVKE</sequence>
<name>A0A329LYJ9_9BACL</name>
<dbReference type="Proteomes" id="UP000250369">
    <property type="component" value="Unassembled WGS sequence"/>
</dbReference>